<gene>
    <name evidence="1" type="ORF">KK083_29320</name>
</gene>
<dbReference type="AlphaFoldDB" id="A0AAP2DT43"/>
<accession>A0AAP2DT43</accession>
<comment type="caution">
    <text evidence="1">The sequence shown here is derived from an EMBL/GenBank/DDBJ whole genome shotgun (WGS) entry which is preliminary data.</text>
</comment>
<sequence>MTLRIIRTLLLSAVVAGVIGCGGDGSQNDDACSCDTTKFLYTIRSGEFNRIPEYDTITFAAGKLYDLSANENKRLWYRDIENPDTTKFTRYWNDYLPNNYHADHLDFVNYYENKPETEIAFQFGPNMDLWAYHIFVIKKSGCCYLATRSYFRHARFVYKAFAIIDKSKVDSLYAILEPISKIPMDADSSWRYRGYFADNRNQTKFYVDFETEMEADHRTPKKEVKSLYNFVDNSIKWVKTYD</sequence>
<evidence type="ECO:0000313" key="2">
    <source>
        <dbReference type="Proteomes" id="UP001319200"/>
    </source>
</evidence>
<dbReference type="PROSITE" id="PS51257">
    <property type="entry name" value="PROKAR_LIPOPROTEIN"/>
    <property type="match status" value="1"/>
</dbReference>
<evidence type="ECO:0000313" key="1">
    <source>
        <dbReference type="EMBL" id="MBT1701029.1"/>
    </source>
</evidence>
<dbReference type="EMBL" id="JAHESF010000055">
    <property type="protein sequence ID" value="MBT1701029.1"/>
    <property type="molecule type" value="Genomic_DNA"/>
</dbReference>
<keyword evidence="2" id="KW-1185">Reference proteome</keyword>
<evidence type="ECO:0008006" key="3">
    <source>
        <dbReference type="Google" id="ProtNLM"/>
    </source>
</evidence>
<reference evidence="1 2" key="1">
    <citation type="submission" date="2021-05" db="EMBL/GenBank/DDBJ databases">
        <title>A Polyphasic approach of four new species of the genus Ohtaekwangia: Ohtaekwangia histidinii sp. nov., Ohtaekwangia cretensis sp. nov., Ohtaekwangia indiensis sp. nov., Ohtaekwangia reichenbachii sp. nov. from diverse environment.</title>
        <authorList>
            <person name="Octaviana S."/>
        </authorList>
    </citation>
    <scope>NUCLEOTIDE SEQUENCE [LARGE SCALE GENOMIC DNA]</scope>
    <source>
        <strain evidence="1 2">PWU4</strain>
    </source>
</reference>
<proteinExistence type="predicted"/>
<dbReference type="Proteomes" id="UP001319200">
    <property type="component" value="Unassembled WGS sequence"/>
</dbReference>
<dbReference type="RefSeq" id="WP_254169716.1">
    <property type="nucleotide sequence ID" value="NZ_JAHESF010000055.1"/>
</dbReference>
<organism evidence="1 2">
    <name type="scientific">Chryseosolibacter histidini</name>
    <dbReference type="NCBI Taxonomy" id="2782349"/>
    <lineage>
        <taxon>Bacteria</taxon>
        <taxon>Pseudomonadati</taxon>
        <taxon>Bacteroidota</taxon>
        <taxon>Cytophagia</taxon>
        <taxon>Cytophagales</taxon>
        <taxon>Chryseotaleaceae</taxon>
        <taxon>Chryseosolibacter</taxon>
    </lineage>
</organism>
<protein>
    <recommendedName>
        <fullName evidence="3">Lipoprotein</fullName>
    </recommendedName>
</protein>
<name>A0AAP2DT43_9BACT</name>